<gene>
    <name evidence="3" type="ORF">SGUI_3284</name>
</gene>
<dbReference type="Proteomes" id="UP000092482">
    <property type="component" value="Chromosome"/>
</dbReference>
<dbReference type="PANTHER" id="PTHR21666">
    <property type="entry name" value="PEPTIDASE-RELATED"/>
    <property type="match status" value="1"/>
</dbReference>
<name>A0A1B1NGY3_9MICO</name>
<dbReference type="PANTHER" id="PTHR21666:SF289">
    <property type="entry name" value="L-ALA--D-GLU ENDOPEPTIDASE"/>
    <property type="match status" value="1"/>
</dbReference>
<feature type="domain" description="M23ase beta-sheet core" evidence="2">
    <location>
        <begin position="60"/>
        <end position="154"/>
    </location>
</feature>
<keyword evidence="1" id="KW-0732">Signal</keyword>
<dbReference type="EMBL" id="CP014989">
    <property type="protein sequence ID" value="ANS80680.1"/>
    <property type="molecule type" value="Genomic_DNA"/>
</dbReference>
<dbReference type="STRING" id="1758689.SGUI_3284"/>
<dbReference type="RefSeq" id="WP_066642321.1">
    <property type="nucleotide sequence ID" value="NZ_CP014989.1"/>
</dbReference>
<reference evidence="3 4" key="1">
    <citation type="submission" date="2016-03" db="EMBL/GenBank/DDBJ databases">
        <title>Shallow-sea hydrothermal system.</title>
        <authorList>
            <person name="Tang K."/>
        </authorList>
    </citation>
    <scope>NUCLEOTIDE SEQUENCE [LARGE SCALE GENOMIC DNA]</scope>
    <source>
        <strain evidence="3 4">JLT9</strain>
    </source>
</reference>
<proteinExistence type="predicted"/>
<accession>A0A1B1NGY3</accession>
<dbReference type="Gene3D" id="2.70.70.10">
    <property type="entry name" value="Glucose Permease (Domain IIA)"/>
    <property type="match status" value="1"/>
</dbReference>
<protein>
    <submittedName>
        <fullName evidence="3">Membrane protein</fullName>
    </submittedName>
</protein>
<evidence type="ECO:0000313" key="4">
    <source>
        <dbReference type="Proteomes" id="UP000092482"/>
    </source>
</evidence>
<evidence type="ECO:0000259" key="2">
    <source>
        <dbReference type="Pfam" id="PF01551"/>
    </source>
</evidence>
<organism evidence="3 4">
    <name type="scientific">Serinicoccus hydrothermalis</name>
    <dbReference type="NCBI Taxonomy" id="1758689"/>
    <lineage>
        <taxon>Bacteria</taxon>
        <taxon>Bacillati</taxon>
        <taxon>Actinomycetota</taxon>
        <taxon>Actinomycetes</taxon>
        <taxon>Micrococcales</taxon>
        <taxon>Ornithinimicrobiaceae</taxon>
        <taxon>Serinicoccus</taxon>
    </lineage>
</organism>
<keyword evidence="4" id="KW-1185">Reference proteome</keyword>
<dbReference type="AlphaFoldDB" id="A0A1B1NGY3"/>
<evidence type="ECO:0000256" key="1">
    <source>
        <dbReference type="ARBA" id="ARBA00022729"/>
    </source>
</evidence>
<sequence>MGAPDVAVVGASASGVLGAREASGGTARDRGRTALWGWPLAGTPAVVHGFDPPEQRWSAGHRGIDLAGVAGEAVLAVDDGVVTYSGTIAGVGMVSVTHASGLRSTYQPVADRVGRGTRVARGDGLGRLGEGGHCVLQACLHLGAVRGRDGYVDPTPLLMGVELTLLPVEG</sequence>
<evidence type="ECO:0000313" key="3">
    <source>
        <dbReference type="EMBL" id="ANS80680.1"/>
    </source>
</evidence>
<dbReference type="SUPFAM" id="SSF51261">
    <property type="entry name" value="Duplicated hybrid motif"/>
    <property type="match status" value="1"/>
</dbReference>
<dbReference type="Pfam" id="PF01551">
    <property type="entry name" value="Peptidase_M23"/>
    <property type="match status" value="1"/>
</dbReference>
<dbReference type="KEGG" id="serj:SGUI_3284"/>
<dbReference type="InterPro" id="IPR016047">
    <property type="entry name" value="M23ase_b-sheet_dom"/>
</dbReference>
<dbReference type="CDD" id="cd12797">
    <property type="entry name" value="M23_peptidase"/>
    <property type="match status" value="1"/>
</dbReference>
<dbReference type="InterPro" id="IPR050570">
    <property type="entry name" value="Cell_wall_metabolism_enzyme"/>
</dbReference>
<dbReference type="GO" id="GO:0004222">
    <property type="term" value="F:metalloendopeptidase activity"/>
    <property type="evidence" value="ECO:0007669"/>
    <property type="project" value="TreeGrafter"/>
</dbReference>
<dbReference type="InterPro" id="IPR011055">
    <property type="entry name" value="Dup_hybrid_motif"/>
</dbReference>